<keyword evidence="4" id="KW-1185">Reference proteome</keyword>
<accession>A0A511SXK8</accession>
<sequence length="75" mass="8085">MRRFVVLVSLLGLSACGGGVEAEQPESPAQAEQGLCTGNAWECFCAQYKTQATCNQASSGARHCVWQNKCLPTYE</sequence>
<dbReference type="EMBL" id="BJXR01000017">
    <property type="protein sequence ID" value="GEN06639.1"/>
    <property type="molecule type" value="Genomic_DNA"/>
</dbReference>
<evidence type="ECO:0000256" key="1">
    <source>
        <dbReference type="SAM" id="SignalP"/>
    </source>
</evidence>
<comment type="caution">
    <text evidence="2">The sequence shown here is derived from an EMBL/GenBank/DDBJ whole genome shotgun (WGS) entry which is preliminary data.</text>
</comment>
<gene>
    <name evidence="2" type="ORF">MFU01_16760</name>
    <name evidence="3" type="ORF">SAMN05443572_104727</name>
</gene>
<organism evidence="2 5">
    <name type="scientific">Myxococcus fulvus</name>
    <dbReference type="NCBI Taxonomy" id="33"/>
    <lineage>
        <taxon>Bacteria</taxon>
        <taxon>Pseudomonadati</taxon>
        <taxon>Myxococcota</taxon>
        <taxon>Myxococcia</taxon>
        <taxon>Myxococcales</taxon>
        <taxon>Cystobacterineae</taxon>
        <taxon>Myxococcaceae</taxon>
        <taxon>Myxococcus</taxon>
    </lineage>
</organism>
<reference evidence="2 5" key="2">
    <citation type="submission" date="2019-07" db="EMBL/GenBank/DDBJ databases">
        <title>Whole genome shotgun sequence of Myxococcus fulvus NBRC 100333.</title>
        <authorList>
            <person name="Hosoyama A."/>
            <person name="Uohara A."/>
            <person name="Ohji S."/>
            <person name="Ichikawa N."/>
        </authorList>
    </citation>
    <scope>NUCLEOTIDE SEQUENCE [LARGE SCALE GENOMIC DNA]</scope>
    <source>
        <strain evidence="2 5">NBRC 100333</strain>
    </source>
</reference>
<feature type="chain" id="PRO_5022704558" description="Lipoprotein" evidence="1">
    <location>
        <begin position="23"/>
        <end position="75"/>
    </location>
</feature>
<keyword evidence="1" id="KW-0732">Signal</keyword>
<dbReference type="Proteomes" id="UP000321514">
    <property type="component" value="Unassembled WGS sequence"/>
</dbReference>
<name>A0A511SXK8_MYXFU</name>
<evidence type="ECO:0000313" key="2">
    <source>
        <dbReference type="EMBL" id="GEN06639.1"/>
    </source>
</evidence>
<dbReference type="PROSITE" id="PS51257">
    <property type="entry name" value="PROKAR_LIPOPROTEIN"/>
    <property type="match status" value="1"/>
</dbReference>
<evidence type="ECO:0000313" key="4">
    <source>
        <dbReference type="Proteomes" id="UP000183760"/>
    </source>
</evidence>
<evidence type="ECO:0008006" key="6">
    <source>
        <dbReference type="Google" id="ProtNLM"/>
    </source>
</evidence>
<evidence type="ECO:0000313" key="5">
    <source>
        <dbReference type="Proteomes" id="UP000321514"/>
    </source>
</evidence>
<evidence type="ECO:0000313" key="3">
    <source>
        <dbReference type="EMBL" id="SEU07298.1"/>
    </source>
</evidence>
<feature type="signal peptide" evidence="1">
    <location>
        <begin position="1"/>
        <end position="22"/>
    </location>
</feature>
<dbReference type="EMBL" id="FOIB01000004">
    <property type="protein sequence ID" value="SEU07298.1"/>
    <property type="molecule type" value="Genomic_DNA"/>
</dbReference>
<dbReference type="STRING" id="1334629.MFUL124B02_40045"/>
<dbReference type="OrthoDB" id="5383253at2"/>
<reference evidence="3 4" key="1">
    <citation type="submission" date="2016-10" db="EMBL/GenBank/DDBJ databases">
        <authorList>
            <person name="Varghese N."/>
            <person name="Submissions S."/>
        </authorList>
    </citation>
    <scope>NUCLEOTIDE SEQUENCE [LARGE SCALE GENOMIC DNA]</scope>
    <source>
        <strain evidence="3 4">DSM 16525</strain>
    </source>
</reference>
<dbReference type="RefSeq" id="WP_046716726.1">
    <property type="nucleotide sequence ID" value="NZ_BJXR01000017.1"/>
</dbReference>
<dbReference type="Proteomes" id="UP000183760">
    <property type="component" value="Unassembled WGS sequence"/>
</dbReference>
<dbReference type="AlphaFoldDB" id="A0A511SXK8"/>
<proteinExistence type="predicted"/>
<protein>
    <recommendedName>
        <fullName evidence="6">Lipoprotein</fullName>
    </recommendedName>
</protein>